<reference evidence="3" key="1">
    <citation type="submission" date="2025-08" db="UniProtKB">
        <authorList>
            <consortium name="RefSeq"/>
        </authorList>
    </citation>
    <scope>IDENTIFICATION</scope>
    <source>
        <tissue evidence="3">Whole body pupa</tissue>
    </source>
</reference>
<dbReference type="GO" id="GO:0015074">
    <property type="term" value="P:DNA integration"/>
    <property type="evidence" value="ECO:0007669"/>
    <property type="project" value="TreeGrafter"/>
</dbReference>
<dbReference type="InterPro" id="IPR041426">
    <property type="entry name" value="Mos1_HTH"/>
</dbReference>
<dbReference type="InterPro" id="IPR036388">
    <property type="entry name" value="WH-like_DNA-bd_sf"/>
</dbReference>
<dbReference type="GO" id="GO:0042800">
    <property type="term" value="F:histone H3K4 methyltransferase activity"/>
    <property type="evidence" value="ECO:0007669"/>
    <property type="project" value="TreeGrafter"/>
</dbReference>
<dbReference type="GeneID" id="119634393"/>
<sequence>MDKHYVYLSSLPSFTKFILLYSFRKGQDAVQGAKKLHEVCTVMKTYLKERQCRNWFEKFRSGDFCLKDEQRSGRPVVLNEVEIKIIIEADRHVTTRKIAEKLNVSYTAIEKRLKRVGLVKKLDIWVPHDLNNVN</sequence>
<organism evidence="2 3">
    <name type="scientific">Glossina fuscipes</name>
    <dbReference type="NCBI Taxonomy" id="7396"/>
    <lineage>
        <taxon>Eukaryota</taxon>
        <taxon>Metazoa</taxon>
        <taxon>Ecdysozoa</taxon>
        <taxon>Arthropoda</taxon>
        <taxon>Hexapoda</taxon>
        <taxon>Insecta</taxon>
        <taxon>Pterygota</taxon>
        <taxon>Neoptera</taxon>
        <taxon>Endopterygota</taxon>
        <taxon>Diptera</taxon>
        <taxon>Brachycera</taxon>
        <taxon>Muscomorpha</taxon>
        <taxon>Hippoboscoidea</taxon>
        <taxon>Glossinidae</taxon>
        <taxon>Glossina</taxon>
    </lineage>
</organism>
<gene>
    <name evidence="3" type="primary">LOC119634393</name>
</gene>
<dbReference type="RefSeq" id="XP_037884454.1">
    <property type="nucleotide sequence ID" value="XM_038028526.1"/>
</dbReference>
<evidence type="ECO:0000259" key="1">
    <source>
        <dbReference type="Pfam" id="PF17906"/>
    </source>
</evidence>
<dbReference type="InterPro" id="IPR052709">
    <property type="entry name" value="Transposase-MT_Hybrid"/>
</dbReference>
<dbReference type="PANTHER" id="PTHR46060:SF2">
    <property type="entry name" value="HISTONE-LYSINE N-METHYLTRANSFERASE SETMAR"/>
    <property type="match status" value="1"/>
</dbReference>
<dbReference type="GO" id="GO:0046975">
    <property type="term" value="F:histone H3K36 methyltransferase activity"/>
    <property type="evidence" value="ECO:0007669"/>
    <property type="project" value="TreeGrafter"/>
</dbReference>
<keyword evidence="2" id="KW-1185">Reference proteome</keyword>
<dbReference type="GO" id="GO:0000014">
    <property type="term" value="F:single-stranded DNA endodeoxyribonuclease activity"/>
    <property type="evidence" value="ECO:0007669"/>
    <property type="project" value="TreeGrafter"/>
</dbReference>
<dbReference type="GO" id="GO:0003690">
    <property type="term" value="F:double-stranded DNA binding"/>
    <property type="evidence" value="ECO:0007669"/>
    <property type="project" value="TreeGrafter"/>
</dbReference>
<dbReference type="GO" id="GO:0005634">
    <property type="term" value="C:nucleus"/>
    <property type="evidence" value="ECO:0007669"/>
    <property type="project" value="TreeGrafter"/>
</dbReference>
<dbReference type="GO" id="GO:0006303">
    <property type="term" value="P:double-strand break repair via nonhomologous end joining"/>
    <property type="evidence" value="ECO:0007669"/>
    <property type="project" value="TreeGrafter"/>
</dbReference>
<dbReference type="Gene3D" id="1.10.10.10">
    <property type="entry name" value="Winged helix-like DNA-binding domain superfamily/Winged helix DNA-binding domain"/>
    <property type="match status" value="1"/>
</dbReference>
<dbReference type="GO" id="GO:0003697">
    <property type="term" value="F:single-stranded DNA binding"/>
    <property type="evidence" value="ECO:0007669"/>
    <property type="project" value="TreeGrafter"/>
</dbReference>
<name>A0A8U0WG69_9MUSC</name>
<dbReference type="GO" id="GO:0000793">
    <property type="term" value="C:condensed chromosome"/>
    <property type="evidence" value="ECO:0007669"/>
    <property type="project" value="TreeGrafter"/>
</dbReference>
<dbReference type="Pfam" id="PF17906">
    <property type="entry name" value="HTH_48"/>
    <property type="match status" value="1"/>
</dbReference>
<dbReference type="GO" id="GO:0035861">
    <property type="term" value="C:site of double-strand break"/>
    <property type="evidence" value="ECO:0007669"/>
    <property type="project" value="TreeGrafter"/>
</dbReference>
<dbReference type="GO" id="GO:0031297">
    <property type="term" value="P:replication fork processing"/>
    <property type="evidence" value="ECO:0007669"/>
    <property type="project" value="TreeGrafter"/>
</dbReference>
<evidence type="ECO:0000313" key="3">
    <source>
        <dbReference type="RefSeq" id="XP_037884454.1"/>
    </source>
</evidence>
<dbReference type="PANTHER" id="PTHR46060">
    <property type="entry name" value="MARINER MOS1 TRANSPOSASE-LIKE PROTEIN"/>
    <property type="match status" value="1"/>
</dbReference>
<proteinExistence type="predicted"/>
<dbReference type="GO" id="GO:0044774">
    <property type="term" value="P:mitotic DNA integrity checkpoint signaling"/>
    <property type="evidence" value="ECO:0007669"/>
    <property type="project" value="TreeGrafter"/>
</dbReference>
<dbReference type="GO" id="GO:0044547">
    <property type="term" value="F:DNA topoisomerase binding"/>
    <property type="evidence" value="ECO:0007669"/>
    <property type="project" value="TreeGrafter"/>
</dbReference>
<dbReference type="GO" id="GO:0000729">
    <property type="term" value="P:DNA double-strand break processing"/>
    <property type="evidence" value="ECO:0007669"/>
    <property type="project" value="TreeGrafter"/>
</dbReference>
<feature type="domain" description="Mos1 transposase HTH" evidence="1">
    <location>
        <begin position="17"/>
        <end position="63"/>
    </location>
</feature>
<evidence type="ECO:0000313" key="2">
    <source>
        <dbReference type="Proteomes" id="UP000092443"/>
    </source>
</evidence>
<accession>A0A8U0WG69</accession>
<protein>
    <submittedName>
        <fullName evidence="3">Histone-lysine N-methyltransferase SETMAR-like</fullName>
    </submittedName>
</protein>
<dbReference type="KEGG" id="gfs:119634393"/>
<dbReference type="AlphaFoldDB" id="A0A8U0WG69"/>
<dbReference type="Gene3D" id="1.10.10.1450">
    <property type="match status" value="1"/>
</dbReference>
<dbReference type="Proteomes" id="UP000092443">
    <property type="component" value="Unplaced"/>
</dbReference>